<dbReference type="GO" id="GO:0045259">
    <property type="term" value="C:proton-transporting ATP synthase complex"/>
    <property type="evidence" value="ECO:0007669"/>
    <property type="project" value="UniProtKB-KW"/>
</dbReference>
<keyword evidence="5 11" id="KW-0812">Transmembrane</keyword>
<sequence length="275" mass="31122">MFTSPFRYQGVCVRAFVKLHAEGDGFVPPSTNDFNLPPITESIAWLTKPVLLVFLSVILISVFFILSSRKAAVVPSKLQFAGESIYGFVRNDLARDVIGHEFMRFVPYLFTLFTFVLTNNLFGIVPFLQFPAMSHVAFPYVLAIFSFGVFHYVGIQKHGLFKYLKEIAFMPGVPKPVYILLTPIEIATFFLVRPLTLSLRLFANMFAGHLLLLVFIMGGDYMMHDSHLIMKLFSPFSFAFGIALTFFEFMVQCLQAYIFTLLTALYIAGALADEH</sequence>
<dbReference type="HAMAP" id="MF_01393">
    <property type="entry name" value="ATP_synth_a_bact"/>
    <property type="match status" value="1"/>
</dbReference>
<dbReference type="InterPro" id="IPR035908">
    <property type="entry name" value="F0_ATP_A_sf"/>
</dbReference>
<keyword evidence="14" id="KW-1185">Reference proteome</keyword>
<gene>
    <name evidence="11" type="primary">atpB</name>
    <name evidence="13" type="ORF">A1s21155_01255</name>
</gene>
<evidence type="ECO:0000256" key="10">
    <source>
        <dbReference type="ARBA" id="ARBA00023310"/>
    </source>
</evidence>
<dbReference type="PANTHER" id="PTHR11410">
    <property type="entry name" value="ATP SYNTHASE SUBUNIT A"/>
    <property type="match status" value="1"/>
</dbReference>
<dbReference type="PRINTS" id="PR00123">
    <property type="entry name" value="ATPASEA"/>
</dbReference>
<reference evidence="13 14" key="1">
    <citation type="submission" date="2016-07" db="EMBL/GenBank/DDBJ databases">
        <title>High microdiversification within the ubiquitous acI lineage of Actinobacteria.</title>
        <authorList>
            <person name="Neuenschwander S.M."/>
            <person name="Salcher M."/>
            <person name="Ghai R."/>
            <person name="Pernthaler J."/>
        </authorList>
    </citation>
    <scope>NUCLEOTIDE SEQUENCE [LARGE SCALE GENOMIC DNA]</scope>
    <source>
        <strain evidence="13">MMS-21-155</strain>
    </source>
</reference>
<comment type="subcellular location">
    <subcellularLocation>
        <location evidence="11 12">Cell membrane</location>
        <topology evidence="11 12">Multi-pass membrane protein</topology>
    </subcellularLocation>
    <subcellularLocation>
        <location evidence="1">Membrane</location>
        <topology evidence="1">Multi-pass membrane protein</topology>
    </subcellularLocation>
</comment>
<feature type="transmembrane region" description="Helical" evidence="11">
    <location>
        <begin position="43"/>
        <end position="66"/>
    </location>
</feature>
<dbReference type="PROSITE" id="PS00449">
    <property type="entry name" value="ATPASE_A"/>
    <property type="match status" value="1"/>
</dbReference>
<dbReference type="PANTHER" id="PTHR11410:SF0">
    <property type="entry name" value="ATP SYNTHASE SUBUNIT A"/>
    <property type="match status" value="1"/>
</dbReference>
<dbReference type="InterPro" id="IPR045083">
    <property type="entry name" value="ATP_synth_F0_asu_bact/mt"/>
</dbReference>
<keyword evidence="3 11" id="KW-0813">Transport</keyword>
<keyword evidence="9 11" id="KW-0472">Membrane</keyword>
<evidence type="ECO:0000256" key="2">
    <source>
        <dbReference type="ARBA" id="ARBA00006810"/>
    </source>
</evidence>
<protein>
    <recommendedName>
        <fullName evidence="11 12">ATP synthase subunit a</fullName>
    </recommendedName>
    <alternativeName>
        <fullName evidence="11">ATP synthase F0 sector subunit a</fullName>
    </alternativeName>
    <alternativeName>
        <fullName evidence="11">F-ATPase subunit 6</fullName>
    </alternativeName>
</protein>
<dbReference type="EMBL" id="CP016770">
    <property type="protein sequence ID" value="ASY11632.1"/>
    <property type="molecule type" value="Genomic_DNA"/>
</dbReference>
<evidence type="ECO:0000313" key="14">
    <source>
        <dbReference type="Proteomes" id="UP000217216"/>
    </source>
</evidence>
<keyword evidence="11" id="KW-1003">Cell membrane</keyword>
<feature type="transmembrane region" description="Helical" evidence="11">
    <location>
        <begin position="228"/>
        <end position="248"/>
    </location>
</feature>
<dbReference type="AlphaFoldDB" id="A0AAC9YSC3"/>
<dbReference type="KEGG" id="plak:A1s21155_01255"/>
<evidence type="ECO:0000256" key="6">
    <source>
        <dbReference type="ARBA" id="ARBA00022781"/>
    </source>
</evidence>
<evidence type="ECO:0000256" key="7">
    <source>
        <dbReference type="ARBA" id="ARBA00022989"/>
    </source>
</evidence>
<dbReference type="SUPFAM" id="SSF81336">
    <property type="entry name" value="F1F0 ATP synthase subunit A"/>
    <property type="match status" value="1"/>
</dbReference>
<dbReference type="Gene3D" id="1.20.120.220">
    <property type="entry name" value="ATP synthase, F0 complex, subunit A"/>
    <property type="match status" value="1"/>
</dbReference>
<evidence type="ECO:0000256" key="5">
    <source>
        <dbReference type="ARBA" id="ARBA00022692"/>
    </source>
</evidence>
<dbReference type="Pfam" id="PF00119">
    <property type="entry name" value="ATP-synt_A"/>
    <property type="match status" value="1"/>
</dbReference>
<organism evidence="13 14">
    <name type="scientific">Candidatus Planktophila dulcis</name>
    <dbReference type="NCBI Taxonomy" id="1884914"/>
    <lineage>
        <taxon>Bacteria</taxon>
        <taxon>Bacillati</taxon>
        <taxon>Actinomycetota</taxon>
        <taxon>Actinomycetes</taxon>
        <taxon>Candidatus Nanopelagicales</taxon>
        <taxon>Candidatus Nanopelagicaceae</taxon>
        <taxon>Candidatus Planktophila</taxon>
    </lineage>
</organism>
<dbReference type="GO" id="GO:0005886">
    <property type="term" value="C:plasma membrane"/>
    <property type="evidence" value="ECO:0007669"/>
    <property type="project" value="UniProtKB-SubCell"/>
</dbReference>
<keyword evidence="10 11" id="KW-0066">ATP synthesis</keyword>
<dbReference type="InterPro" id="IPR000568">
    <property type="entry name" value="ATP_synth_F0_asu"/>
</dbReference>
<dbReference type="Proteomes" id="UP000217216">
    <property type="component" value="Chromosome"/>
</dbReference>
<feature type="transmembrane region" description="Helical" evidence="11">
    <location>
        <begin position="137"/>
        <end position="155"/>
    </location>
</feature>
<feature type="transmembrane region" description="Helical" evidence="11">
    <location>
        <begin position="105"/>
        <end position="125"/>
    </location>
</feature>
<evidence type="ECO:0000256" key="11">
    <source>
        <dbReference type="HAMAP-Rule" id="MF_01393"/>
    </source>
</evidence>
<feature type="transmembrane region" description="Helical" evidence="11">
    <location>
        <begin position="254"/>
        <end position="272"/>
    </location>
</feature>
<dbReference type="CDD" id="cd00310">
    <property type="entry name" value="ATP-synt_Fo_a_6"/>
    <property type="match status" value="1"/>
</dbReference>
<accession>A0AAC9YSC3</accession>
<keyword evidence="7 11" id="KW-1133">Transmembrane helix</keyword>
<keyword evidence="4 11" id="KW-0138">CF(0)</keyword>
<comment type="function">
    <text evidence="11 12">Key component of the proton channel; it plays a direct role in the translocation of protons across the membrane.</text>
</comment>
<dbReference type="GO" id="GO:0046933">
    <property type="term" value="F:proton-transporting ATP synthase activity, rotational mechanism"/>
    <property type="evidence" value="ECO:0007669"/>
    <property type="project" value="UniProtKB-UniRule"/>
</dbReference>
<dbReference type="NCBIfam" id="TIGR01131">
    <property type="entry name" value="ATP_synt_6_or_A"/>
    <property type="match status" value="1"/>
</dbReference>
<evidence type="ECO:0000256" key="9">
    <source>
        <dbReference type="ARBA" id="ARBA00023136"/>
    </source>
</evidence>
<evidence type="ECO:0000256" key="4">
    <source>
        <dbReference type="ARBA" id="ARBA00022547"/>
    </source>
</evidence>
<evidence type="ECO:0000256" key="8">
    <source>
        <dbReference type="ARBA" id="ARBA00023065"/>
    </source>
</evidence>
<feature type="transmembrane region" description="Helical" evidence="11">
    <location>
        <begin position="201"/>
        <end position="221"/>
    </location>
</feature>
<dbReference type="InterPro" id="IPR023011">
    <property type="entry name" value="ATP_synth_F0_asu_AS"/>
</dbReference>
<evidence type="ECO:0000256" key="3">
    <source>
        <dbReference type="ARBA" id="ARBA00022448"/>
    </source>
</evidence>
<keyword evidence="8 11" id="KW-0406">Ion transport</keyword>
<evidence type="ECO:0000256" key="1">
    <source>
        <dbReference type="ARBA" id="ARBA00004141"/>
    </source>
</evidence>
<evidence type="ECO:0000256" key="12">
    <source>
        <dbReference type="RuleBase" id="RU000483"/>
    </source>
</evidence>
<comment type="similarity">
    <text evidence="2 11 12">Belongs to the ATPase A chain family.</text>
</comment>
<evidence type="ECO:0000313" key="13">
    <source>
        <dbReference type="EMBL" id="ASY11632.1"/>
    </source>
</evidence>
<keyword evidence="6 11" id="KW-0375">Hydrogen ion transport</keyword>
<proteinExistence type="inferred from homology"/>
<name>A0AAC9YSC3_9ACTN</name>